<reference evidence="1" key="1">
    <citation type="journal article" date="2022" name="Arch. Microbiol.">
        <title>Bacteroides muris sp. nov. isolated from the cecum of wild-derived house mice.</title>
        <authorList>
            <person name="Fokt H."/>
            <person name="Unni R."/>
            <person name="Repnik U."/>
            <person name="Schmitz R.A."/>
            <person name="Bramkamp M."/>
            <person name="Baines J.F."/>
            <person name="Unterweger D."/>
        </authorList>
    </citation>
    <scope>NUCLEOTIDE SEQUENCE</scope>
    <source>
        <strain evidence="1">KH569_7</strain>
    </source>
</reference>
<dbReference type="AlphaFoldDB" id="A0A9X2P421"/>
<protein>
    <submittedName>
        <fullName evidence="1">Uncharacterized protein</fullName>
    </submittedName>
</protein>
<name>A0A9X2P421_9BACE</name>
<dbReference type="Proteomes" id="UP001143810">
    <property type="component" value="Unassembled WGS sequence"/>
</dbReference>
<accession>A0A9X2P421</accession>
<dbReference type="EMBL" id="JAMZEE010000078">
    <property type="protein sequence ID" value="MCR6509982.1"/>
    <property type="molecule type" value="Genomic_DNA"/>
</dbReference>
<gene>
    <name evidence="1" type="ORF">M1B78_17975</name>
</gene>
<comment type="caution">
    <text evidence="1">The sequence shown here is derived from an EMBL/GenBank/DDBJ whole genome shotgun (WGS) entry which is preliminary data.</text>
</comment>
<reference evidence="1" key="2">
    <citation type="submission" date="2022-04" db="EMBL/GenBank/DDBJ databases">
        <authorList>
            <person name="Fokt H."/>
            <person name="Baines J."/>
        </authorList>
    </citation>
    <scope>NUCLEOTIDE SEQUENCE</scope>
    <source>
        <strain evidence="1">KH569_7</strain>
    </source>
</reference>
<proteinExistence type="predicted"/>
<sequence>MWWGRIVEWFSNIRERNELIYNFNKASKQAFIIGIAPTFLKAESSRGNSNYRHQFSSFFYHGFRIRMLAGRPLDYDEVMDIGNMLIANTELIRNLVTLGYDTLEITDIKGNVIDDWRLTALLELW</sequence>
<evidence type="ECO:0000313" key="1">
    <source>
        <dbReference type="EMBL" id="MCR6509982.1"/>
    </source>
</evidence>
<organism evidence="1 2">
    <name type="scientific">Bacteroides muris</name>
    <name type="common">ex Fokt et al. 2023</name>
    <dbReference type="NCBI Taxonomy" id="2937417"/>
    <lineage>
        <taxon>Bacteria</taxon>
        <taxon>Pseudomonadati</taxon>
        <taxon>Bacteroidota</taxon>
        <taxon>Bacteroidia</taxon>
        <taxon>Bacteroidales</taxon>
        <taxon>Bacteroidaceae</taxon>
        <taxon>Bacteroides</taxon>
    </lineage>
</organism>
<evidence type="ECO:0000313" key="2">
    <source>
        <dbReference type="Proteomes" id="UP001143810"/>
    </source>
</evidence>
<dbReference type="RefSeq" id="WP_257941452.1">
    <property type="nucleotide sequence ID" value="NZ_JAMZEE010000078.1"/>
</dbReference>